<dbReference type="InterPro" id="IPR036770">
    <property type="entry name" value="Ankyrin_rpt-contain_sf"/>
</dbReference>
<dbReference type="Proteomes" id="UP000193920">
    <property type="component" value="Unassembled WGS sequence"/>
</dbReference>
<keyword evidence="2" id="KW-1185">Reference proteome</keyword>
<gene>
    <name evidence="1" type="ORF">LY90DRAFT_516080</name>
</gene>
<reference evidence="1 2" key="1">
    <citation type="submission" date="2016-08" db="EMBL/GenBank/DDBJ databases">
        <title>A Parts List for Fungal Cellulosomes Revealed by Comparative Genomics.</title>
        <authorList>
            <consortium name="DOE Joint Genome Institute"/>
            <person name="Haitjema C.H."/>
            <person name="Gilmore S.P."/>
            <person name="Henske J.K."/>
            <person name="Solomon K.V."/>
            <person name="De Groot R."/>
            <person name="Kuo A."/>
            <person name="Mondo S.J."/>
            <person name="Salamov A.A."/>
            <person name="Labutti K."/>
            <person name="Zhao Z."/>
            <person name="Chiniquy J."/>
            <person name="Barry K."/>
            <person name="Brewer H.M."/>
            <person name="Purvine S.O."/>
            <person name="Wright A.T."/>
            <person name="Boxma B."/>
            <person name="Van Alen T."/>
            <person name="Hackstein J.H."/>
            <person name="Baker S.E."/>
            <person name="Grigoriev I.V."/>
            <person name="O'Malley M.A."/>
        </authorList>
    </citation>
    <scope>NUCLEOTIDE SEQUENCE [LARGE SCALE GENOMIC DNA]</scope>
    <source>
        <strain evidence="1 2">G1</strain>
    </source>
</reference>
<sequence>MKRMHTEDILTEKQRSVLEILKKNNINKLKDFINNMKIPLYSLSLNCSLDIVKLIINNCNYSTLNYEVEYLYHLYNMRDNKYTNVLNNSKELIDRNNYIKSPLLVSLESSDFQTTEFLINKGANIYYRVNGKNILEILREENLLTIKKLNFLLKNGFTLKKFKIELLSNFEFKYIKMCLENYVFDTNFIKYLLNLYKNKYSISKRNFNHIINSEKNKVEIPRNLYLEYLDKKEYRKLEYLFKYYDSSKTAKFKDFILFYLNYFDRKFNKKPFYDFFNFIINNDTILPFTKEYAIKEIEIIIQNKQIKMVQLIKNNDTFKLEAFVKKNNYIINDLYSYKNEILKLINECNTSPSVVYIIQNIFFNQNSNDKTINN</sequence>
<organism evidence="1 2">
    <name type="scientific">Neocallimastix californiae</name>
    <dbReference type="NCBI Taxonomy" id="1754190"/>
    <lineage>
        <taxon>Eukaryota</taxon>
        <taxon>Fungi</taxon>
        <taxon>Fungi incertae sedis</taxon>
        <taxon>Chytridiomycota</taxon>
        <taxon>Chytridiomycota incertae sedis</taxon>
        <taxon>Neocallimastigomycetes</taxon>
        <taxon>Neocallimastigales</taxon>
        <taxon>Neocallimastigaceae</taxon>
        <taxon>Neocallimastix</taxon>
    </lineage>
</organism>
<name>A0A1Y2AG37_9FUNG</name>
<evidence type="ECO:0008006" key="3">
    <source>
        <dbReference type="Google" id="ProtNLM"/>
    </source>
</evidence>
<comment type="caution">
    <text evidence="1">The sequence shown here is derived from an EMBL/GenBank/DDBJ whole genome shotgun (WGS) entry which is preliminary data.</text>
</comment>
<dbReference type="Gene3D" id="1.25.40.20">
    <property type="entry name" value="Ankyrin repeat-containing domain"/>
    <property type="match status" value="1"/>
</dbReference>
<dbReference type="EMBL" id="MCOG01000264">
    <property type="protein sequence ID" value="ORY21501.1"/>
    <property type="molecule type" value="Genomic_DNA"/>
</dbReference>
<proteinExistence type="predicted"/>
<accession>A0A1Y2AG37</accession>
<evidence type="ECO:0000313" key="2">
    <source>
        <dbReference type="Proteomes" id="UP000193920"/>
    </source>
</evidence>
<dbReference type="AlphaFoldDB" id="A0A1Y2AG37"/>
<evidence type="ECO:0000313" key="1">
    <source>
        <dbReference type="EMBL" id="ORY21501.1"/>
    </source>
</evidence>
<protein>
    <recommendedName>
        <fullName evidence="3">Ankyrin</fullName>
    </recommendedName>
</protein>